<dbReference type="InterPro" id="IPR028250">
    <property type="entry name" value="DsbDN"/>
</dbReference>
<name>A0A2Z5G7V3_9BACT</name>
<evidence type="ECO:0000313" key="4">
    <source>
        <dbReference type="Proteomes" id="UP000253606"/>
    </source>
</evidence>
<dbReference type="AlphaFoldDB" id="A0A2Z5G7V3"/>
<protein>
    <recommendedName>
        <fullName evidence="2">Thiol:disulfide interchange protein DsbD N-terminal domain-containing protein</fullName>
    </recommendedName>
</protein>
<keyword evidence="4" id="KW-1185">Reference proteome</keyword>
<dbReference type="Proteomes" id="UP000253606">
    <property type="component" value="Chromosome"/>
</dbReference>
<dbReference type="Gene3D" id="2.60.40.1250">
    <property type="entry name" value="Thiol:disulfide interchange protein DsbD, N-terminal domain"/>
    <property type="match status" value="1"/>
</dbReference>
<proteinExistence type="predicted"/>
<dbReference type="KEGG" id="abas:ACPOL_5408"/>
<evidence type="ECO:0000313" key="3">
    <source>
        <dbReference type="EMBL" id="AXC14656.1"/>
    </source>
</evidence>
<sequence length="161" mass="17045">MVSVLLLLGCAAAGAQDLPANQAIQSSRGTPSSVTFLFPEQVSIPAGKPAPVDLHFRVADGLHINSHTPREKSLIPTNLAVVEMNALKVTGVEFPSGTDYAFAFAPSEKLSVYSGEFVLHAHLAAPAGQYLLQASLRYQACDSRSCYPPKTIPVAIDVIAK</sequence>
<organism evidence="3 4">
    <name type="scientific">Acidisarcina polymorpha</name>
    <dbReference type="NCBI Taxonomy" id="2211140"/>
    <lineage>
        <taxon>Bacteria</taxon>
        <taxon>Pseudomonadati</taxon>
        <taxon>Acidobacteriota</taxon>
        <taxon>Terriglobia</taxon>
        <taxon>Terriglobales</taxon>
        <taxon>Acidobacteriaceae</taxon>
        <taxon>Acidisarcina</taxon>
    </lineage>
</organism>
<accession>A0A2Z5G7V3</accession>
<dbReference type="InterPro" id="IPR036929">
    <property type="entry name" value="DsbDN_sf"/>
</dbReference>
<feature type="chain" id="PRO_5016439476" description="Thiol:disulfide interchange protein DsbD N-terminal domain-containing protein" evidence="1">
    <location>
        <begin position="16"/>
        <end position="161"/>
    </location>
</feature>
<dbReference type="EMBL" id="CP030840">
    <property type="protein sequence ID" value="AXC14656.1"/>
    <property type="molecule type" value="Genomic_DNA"/>
</dbReference>
<reference evidence="3 4" key="1">
    <citation type="journal article" date="2018" name="Front. Microbiol.">
        <title>Hydrolytic Capabilities as a Key to Environmental Success: Chitinolytic and Cellulolytic Acidobacteria From Acidic Sub-arctic Soils and Boreal Peatlands.</title>
        <authorList>
            <person name="Belova S.E."/>
            <person name="Ravin N.V."/>
            <person name="Pankratov T.A."/>
            <person name="Rakitin A.L."/>
            <person name="Ivanova A.A."/>
            <person name="Beletsky A.V."/>
            <person name="Mardanov A.V."/>
            <person name="Sinninghe Damste J.S."/>
            <person name="Dedysh S.N."/>
        </authorList>
    </citation>
    <scope>NUCLEOTIDE SEQUENCE [LARGE SCALE GENOMIC DNA]</scope>
    <source>
        <strain evidence="3 4">SBC82</strain>
    </source>
</reference>
<dbReference type="OrthoDB" id="121090at2"/>
<feature type="signal peptide" evidence="1">
    <location>
        <begin position="1"/>
        <end position="15"/>
    </location>
</feature>
<dbReference type="Pfam" id="PF11412">
    <property type="entry name" value="DsbD_N"/>
    <property type="match status" value="1"/>
</dbReference>
<gene>
    <name evidence="3" type="ORF">ACPOL_5408</name>
</gene>
<feature type="domain" description="Thiol:disulfide interchange protein DsbD N-terminal" evidence="2">
    <location>
        <begin position="36"/>
        <end position="151"/>
    </location>
</feature>
<keyword evidence="1" id="KW-0732">Signal</keyword>
<evidence type="ECO:0000259" key="2">
    <source>
        <dbReference type="Pfam" id="PF11412"/>
    </source>
</evidence>
<dbReference type="RefSeq" id="WP_114209387.1">
    <property type="nucleotide sequence ID" value="NZ_CP030840.1"/>
</dbReference>
<evidence type="ECO:0000256" key="1">
    <source>
        <dbReference type="SAM" id="SignalP"/>
    </source>
</evidence>